<sequence length="265" mass="28677">MNLSGKRILVTGASGGIGRLVCLKLLQKGAELLLADRPCEPLDKLLAEIGDQGGKATALHTNLLEEGAGEKLAQDAQATGQIDIVINLAGIMSFRLFQNESAENLQRMWQVNVIAPMQLTRALLPAMVARGSGRVVNIGSIFGSIAFVGFTTYSANKFAVRGFSEALRRELDGSGVDVTYIAPRYTKTPINAGAAARMSEALKMNMDEPDLVAANIVLAIEKDAKDYYIGFPECLFVRLNAILPRLVDAAMHKQNAQIREFARNE</sequence>
<protein>
    <submittedName>
        <fullName evidence="4">Fatty acyl-CoA reductase</fullName>
    </submittedName>
</protein>
<dbReference type="OrthoDB" id="9790266at2"/>
<dbReference type="PRINTS" id="PR00080">
    <property type="entry name" value="SDRFAMILY"/>
</dbReference>
<dbReference type="Proteomes" id="UP000033070">
    <property type="component" value="Chromosome"/>
</dbReference>
<name>A0A2Z6GDY8_9PROT</name>
<evidence type="ECO:0000313" key="4">
    <source>
        <dbReference type="EMBL" id="BBE51831.1"/>
    </source>
</evidence>
<comment type="similarity">
    <text evidence="1 3">Belongs to the short-chain dehydrogenases/reductases (SDR) family.</text>
</comment>
<dbReference type="SUPFAM" id="SSF51735">
    <property type="entry name" value="NAD(P)-binding Rossmann-fold domains"/>
    <property type="match status" value="1"/>
</dbReference>
<evidence type="ECO:0000256" key="3">
    <source>
        <dbReference type="RuleBase" id="RU000363"/>
    </source>
</evidence>
<dbReference type="RefSeq" id="WP_062626718.1">
    <property type="nucleotide sequence ID" value="NZ_AP018738.1"/>
</dbReference>
<accession>A0A2Z6GDY8</accession>
<keyword evidence="2" id="KW-0560">Oxidoreductase</keyword>
<dbReference type="KEGG" id="fam:OYT1_ch2315"/>
<evidence type="ECO:0000313" key="5">
    <source>
        <dbReference type="Proteomes" id="UP000033070"/>
    </source>
</evidence>
<dbReference type="AlphaFoldDB" id="A0A2Z6GDY8"/>
<proteinExistence type="inferred from homology"/>
<keyword evidence="5" id="KW-1185">Reference proteome</keyword>
<evidence type="ECO:0000256" key="2">
    <source>
        <dbReference type="ARBA" id="ARBA00023002"/>
    </source>
</evidence>
<dbReference type="PRINTS" id="PR00081">
    <property type="entry name" value="GDHRDH"/>
</dbReference>
<dbReference type="STRING" id="1188319.OYT1_01543"/>
<dbReference type="EMBL" id="AP018738">
    <property type="protein sequence ID" value="BBE51831.1"/>
    <property type="molecule type" value="Genomic_DNA"/>
</dbReference>
<reference evidence="4 5" key="1">
    <citation type="submission" date="2018-06" db="EMBL/GenBank/DDBJ databases">
        <title>OYT1 Genome Sequencing.</title>
        <authorList>
            <person name="Kato S."/>
            <person name="Itoh T."/>
            <person name="Ohkuma M."/>
        </authorList>
    </citation>
    <scope>NUCLEOTIDE SEQUENCE [LARGE SCALE GENOMIC DNA]</scope>
    <source>
        <strain evidence="4 5">OYT1</strain>
    </source>
</reference>
<dbReference type="GO" id="GO:0016491">
    <property type="term" value="F:oxidoreductase activity"/>
    <property type="evidence" value="ECO:0007669"/>
    <property type="project" value="UniProtKB-KW"/>
</dbReference>
<dbReference type="GO" id="GO:0016020">
    <property type="term" value="C:membrane"/>
    <property type="evidence" value="ECO:0007669"/>
    <property type="project" value="TreeGrafter"/>
</dbReference>
<dbReference type="PANTHER" id="PTHR44196:SF1">
    <property type="entry name" value="DEHYDROGENASE_REDUCTASE SDR FAMILY MEMBER 7B"/>
    <property type="match status" value="1"/>
</dbReference>
<dbReference type="Pfam" id="PF00106">
    <property type="entry name" value="adh_short"/>
    <property type="match status" value="1"/>
</dbReference>
<dbReference type="InterPro" id="IPR002347">
    <property type="entry name" value="SDR_fam"/>
</dbReference>
<dbReference type="PANTHER" id="PTHR44196">
    <property type="entry name" value="DEHYDROGENASE/REDUCTASE SDR FAMILY MEMBER 7B"/>
    <property type="match status" value="1"/>
</dbReference>
<organism evidence="4 5">
    <name type="scientific">Ferriphaselus amnicola</name>
    <dbReference type="NCBI Taxonomy" id="1188319"/>
    <lineage>
        <taxon>Bacteria</taxon>
        <taxon>Pseudomonadati</taxon>
        <taxon>Pseudomonadota</taxon>
        <taxon>Betaproteobacteria</taxon>
        <taxon>Nitrosomonadales</taxon>
        <taxon>Gallionellaceae</taxon>
        <taxon>Ferriphaselus</taxon>
    </lineage>
</organism>
<dbReference type="NCBIfam" id="NF006565">
    <property type="entry name" value="PRK09072.1"/>
    <property type="match status" value="1"/>
</dbReference>
<dbReference type="InterPro" id="IPR036291">
    <property type="entry name" value="NAD(P)-bd_dom_sf"/>
</dbReference>
<dbReference type="CDD" id="cd05233">
    <property type="entry name" value="SDR_c"/>
    <property type="match status" value="1"/>
</dbReference>
<evidence type="ECO:0000256" key="1">
    <source>
        <dbReference type="ARBA" id="ARBA00006484"/>
    </source>
</evidence>
<gene>
    <name evidence="4" type="ORF">OYT1_ch2315</name>
</gene>
<dbReference type="Gene3D" id="3.40.50.720">
    <property type="entry name" value="NAD(P)-binding Rossmann-like Domain"/>
    <property type="match status" value="1"/>
</dbReference>